<dbReference type="PANTHER" id="PTHR42942:SF1">
    <property type="entry name" value="ALKYLTRANSFERASE-LIKE PROTEIN 1"/>
    <property type="match status" value="1"/>
</dbReference>
<comment type="caution">
    <text evidence="3">The sequence shown here is derived from an EMBL/GenBank/DDBJ whole genome shotgun (WGS) entry which is preliminary data.</text>
</comment>
<dbReference type="InterPro" id="IPR052520">
    <property type="entry name" value="ATL_DNA_repair"/>
</dbReference>
<dbReference type="InterPro" id="IPR036217">
    <property type="entry name" value="MethylDNA_cys_MeTrfase_DNAb"/>
</dbReference>
<evidence type="ECO:0000259" key="2">
    <source>
        <dbReference type="Pfam" id="PF01035"/>
    </source>
</evidence>
<evidence type="ECO:0000313" key="3">
    <source>
        <dbReference type="EMBL" id="KAA1260744.1"/>
    </source>
</evidence>
<dbReference type="SUPFAM" id="SSF46767">
    <property type="entry name" value="Methylated DNA-protein cysteine methyltransferase, C-terminal domain"/>
    <property type="match status" value="1"/>
</dbReference>
<dbReference type="RefSeq" id="WP_068267018.1">
    <property type="nucleotide sequence ID" value="NZ_LWSK01000148.1"/>
</dbReference>
<feature type="domain" description="Methylated-DNA-[protein]-cysteine S-methyltransferase DNA binding" evidence="2">
    <location>
        <begin position="18"/>
        <end position="90"/>
    </location>
</feature>
<organism evidence="3 4">
    <name type="scientific">Rubripirellula obstinata</name>
    <dbReference type="NCBI Taxonomy" id="406547"/>
    <lineage>
        <taxon>Bacteria</taxon>
        <taxon>Pseudomonadati</taxon>
        <taxon>Planctomycetota</taxon>
        <taxon>Planctomycetia</taxon>
        <taxon>Pirellulales</taxon>
        <taxon>Pirellulaceae</taxon>
        <taxon>Rubripirellula</taxon>
    </lineage>
</organism>
<keyword evidence="4" id="KW-1185">Reference proteome</keyword>
<evidence type="ECO:0000256" key="1">
    <source>
        <dbReference type="ARBA" id="ARBA00022763"/>
    </source>
</evidence>
<dbReference type="GO" id="GO:0032259">
    <property type="term" value="P:methylation"/>
    <property type="evidence" value="ECO:0007669"/>
    <property type="project" value="UniProtKB-KW"/>
</dbReference>
<dbReference type="EMBL" id="VRLW01000001">
    <property type="protein sequence ID" value="KAA1260744.1"/>
    <property type="molecule type" value="Genomic_DNA"/>
</dbReference>
<accession>A0A5B1CN97</accession>
<keyword evidence="3" id="KW-0489">Methyltransferase</keyword>
<dbReference type="GO" id="GO:0006281">
    <property type="term" value="P:DNA repair"/>
    <property type="evidence" value="ECO:0007669"/>
    <property type="project" value="InterPro"/>
</dbReference>
<evidence type="ECO:0000313" key="4">
    <source>
        <dbReference type="Proteomes" id="UP000322699"/>
    </source>
</evidence>
<keyword evidence="1" id="KW-0227">DNA damage</keyword>
<proteinExistence type="predicted"/>
<dbReference type="PANTHER" id="PTHR42942">
    <property type="entry name" value="6-O-METHYLGUANINE DNA METHYLTRANSFERASE"/>
    <property type="match status" value="1"/>
</dbReference>
<dbReference type="InterPro" id="IPR036388">
    <property type="entry name" value="WH-like_DNA-bd_sf"/>
</dbReference>
<dbReference type="Proteomes" id="UP000322699">
    <property type="component" value="Unassembled WGS sequence"/>
</dbReference>
<dbReference type="CDD" id="cd06445">
    <property type="entry name" value="ATase"/>
    <property type="match status" value="1"/>
</dbReference>
<sequence length="111" mass="12704">MLDQNYSRGQPLDPMRLAFVRVIEALEVGEVTTYADVAQDAGYPRRHRAVGQLLSLNFDTLPWWRIVYRSGHLPPVNPGLQEERLREEGVTLERQKVINAPRGRFCQSETG</sequence>
<keyword evidence="3" id="KW-0808">Transferase</keyword>
<dbReference type="AlphaFoldDB" id="A0A5B1CN97"/>
<dbReference type="GO" id="GO:0008168">
    <property type="term" value="F:methyltransferase activity"/>
    <property type="evidence" value="ECO:0007669"/>
    <property type="project" value="UniProtKB-KW"/>
</dbReference>
<gene>
    <name evidence="3" type="ORF">LF1_32850</name>
</gene>
<reference evidence="3 4" key="1">
    <citation type="submission" date="2019-08" db="EMBL/GenBank/DDBJ databases">
        <title>Deep-cultivation of Planctomycetes and their phenomic and genomic characterization uncovers novel biology.</title>
        <authorList>
            <person name="Wiegand S."/>
            <person name="Jogler M."/>
            <person name="Boedeker C."/>
            <person name="Pinto D."/>
            <person name="Vollmers J."/>
            <person name="Rivas-Marin E."/>
            <person name="Kohn T."/>
            <person name="Peeters S.H."/>
            <person name="Heuer A."/>
            <person name="Rast P."/>
            <person name="Oberbeckmann S."/>
            <person name="Bunk B."/>
            <person name="Jeske O."/>
            <person name="Meyerdierks A."/>
            <person name="Storesund J.E."/>
            <person name="Kallscheuer N."/>
            <person name="Luecker S."/>
            <person name="Lage O.M."/>
            <person name="Pohl T."/>
            <person name="Merkel B.J."/>
            <person name="Hornburger P."/>
            <person name="Mueller R.-W."/>
            <person name="Bruemmer F."/>
            <person name="Labrenz M."/>
            <person name="Spormann A.M."/>
            <person name="Op Den Camp H."/>
            <person name="Overmann J."/>
            <person name="Amann R."/>
            <person name="Jetten M.S.M."/>
            <person name="Mascher T."/>
            <person name="Medema M.H."/>
            <person name="Devos D.P."/>
            <person name="Kaster A.-K."/>
            <person name="Ovreas L."/>
            <person name="Rohde M."/>
            <person name="Galperin M.Y."/>
            <person name="Jogler C."/>
        </authorList>
    </citation>
    <scope>NUCLEOTIDE SEQUENCE [LARGE SCALE GENOMIC DNA]</scope>
    <source>
        <strain evidence="3 4">LF1</strain>
    </source>
</reference>
<dbReference type="Gene3D" id="1.10.10.10">
    <property type="entry name" value="Winged helix-like DNA-binding domain superfamily/Winged helix DNA-binding domain"/>
    <property type="match status" value="1"/>
</dbReference>
<protein>
    <submittedName>
        <fullName evidence="3">6-O-methylguanine DNA methyltransferase, DNA binding domain</fullName>
    </submittedName>
</protein>
<dbReference type="Pfam" id="PF01035">
    <property type="entry name" value="DNA_binding_1"/>
    <property type="match status" value="1"/>
</dbReference>
<dbReference type="OrthoDB" id="9789813at2"/>
<dbReference type="InterPro" id="IPR014048">
    <property type="entry name" value="MethylDNA_cys_MeTrfase_DNA-bd"/>
</dbReference>
<name>A0A5B1CN97_9BACT</name>